<proteinExistence type="predicted"/>
<name>A0ABT5ZP35_9ACTN</name>
<sequence>MGNADEARRGAVAAAARKGLQKLGQEAPLAVVALSVCQVLSQDVQVGTIRRTFHRQRSVQLTTVVMEMKAGLS</sequence>
<organism evidence="1 2">
    <name type="scientific">Streptomyces silvisoli</name>
    <dbReference type="NCBI Taxonomy" id="3034235"/>
    <lineage>
        <taxon>Bacteria</taxon>
        <taxon>Bacillati</taxon>
        <taxon>Actinomycetota</taxon>
        <taxon>Actinomycetes</taxon>
        <taxon>Kitasatosporales</taxon>
        <taxon>Streptomycetaceae</taxon>
        <taxon>Streptomyces</taxon>
    </lineage>
</organism>
<dbReference type="RefSeq" id="WP_276094743.1">
    <property type="nucleotide sequence ID" value="NZ_JARJBC010000013.1"/>
</dbReference>
<evidence type="ECO:0000313" key="2">
    <source>
        <dbReference type="Proteomes" id="UP001216579"/>
    </source>
</evidence>
<protein>
    <submittedName>
        <fullName evidence="1">Uncharacterized protein</fullName>
    </submittedName>
</protein>
<gene>
    <name evidence="1" type="ORF">P3G67_20490</name>
</gene>
<comment type="caution">
    <text evidence="1">The sequence shown here is derived from an EMBL/GenBank/DDBJ whole genome shotgun (WGS) entry which is preliminary data.</text>
</comment>
<evidence type="ECO:0000313" key="1">
    <source>
        <dbReference type="EMBL" id="MDF3291562.1"/>
    </source>
</evidence>
<keyword evidence="2" id="KW-1185">Reference proteome</keyword>
<accession>A0ABT5ZP35</accession>
<dbReference type="Proteomes" id="UP001216579">
    <property type="component" value="Unassembled WGS sequence"/>
</dbReference>
<reference evidence="1 2" key="1">
    <citation type="submission" date="2023-03" db="EMBL/GenBank/DDBJ databases">
        <title>Draft genome sequence of Streptomyces sp. RB6PN23 isolated from peat swamp forest in Thailand.</title>
        <authorList>
            <person name="Klaysubun C."/>
            <person name="Duangmal K."/>
        </authorList>
    </citation>
    <scope>NUCLEOTIDE SEQUENCE [LARGE SCALE GENOMIC DNA]</scope>
    <source>
        <strain evidence="1 2">RB6PN23</strain>
    </source>
</reference>
<dbReference type="EMBL" id="JARJBC010000013">
    <property type="protein sequence ID" value="MDF3291562.1"/>
    <property type="molecule type" value="Genomic_DNA"/>
</dbReference>